<dbReference type="InterPro" id="IPR044974">
    <property type="entry name" value="Disease_R_plants"/>
</dbReference>
<reference evidence="7 8" key="1">
    <citation type="submission" date="2024-01" db="EMBL/GenBank/DDBJ databases">
        <title>The genomes of 5 underutilized Papilionoideae crops provide insights into root nodulation and disease resistanc.</title>
        <authorList>
            <person name="Yuan L."/>
        </authorList>
    </citation>
    <scope>NUCLEOTIDE SEQUENCE [LARGE SCALE GENOMIC DNA]</scope>
    <source>
        <strain evidence="7">ZHUSHIDOU_FW_LH</strain>
        <tissue evidence="7">Leaf</tissue>
    </source>
</reference>
<evidence type="ECO:0000259" key="4">
    <source>
        <dbReference type="Pfam" id="PF00931"/>
    </source>
</evidence>
<dbReference type="Pfam" id="PF23559">
    <property type="entry name" value="WHD_DRP"/>
    <property type="match status" value="1"/>
</dbReference>
<evidence type="ECO:0000256" key="2">
    <source>
        <dbReference type="ARBA" id="ARBA00022821"/>
    </source>
</evidence>
<protein>
    <submittedName>
        <fullName evidence="7">Uncharacterized protein</fullName>
    </submittedName>
</protein>
<dbReference type="Gene3D" id="1.10.10.10">
    <property type="entry name" value="Winged helix-like DNA-binding domain superfamily/Winged helix DNA-binding domain"/>
    <property type="match status" value="1"/>
</dbReference>
<keyword evidence="2" id="KW-0611">Plant defense</keyword>
<evidence type="ECO:0000313" key="8">
    <source>
        <dbReference type="Proteomes" id="UP001372338"/>
    </source>
</evidence>
<dbReference type="InterPro" id="IPR055414">
    <property type="entry name" value="LRR_R13L4/SHOC2-like"/>
</dbReference>
<accession>A0AAN9HYG3</accession>
<dbReference type="InterPro" id="IPR032675">
    <property type="entry name" value="LRR_dom_sf"/>
</dbReference>
<feature type="region of interest" description="Disordered" evidence="3">
    <location>
        <begin position="92"/>
        <end position="111"/>
    </location>
</feature>
<feature type="compositionally biased region" description="Low complexity" evidence="3">
    <location>
        <begin position="92"/>
        <end position="104"/>
    </location>
</feature>
<organism evidence="7 8">
    <name type="scientific">Crotalaria pallida</name>
    <name type="common">Smooth rattlebox</name>
    <name type="synonym">Crotalaria striata</name>
    <dbReference type="NCBI Taxonomy" id="3830"/>
    <lineage>
        <taxon>Eukaryota</taxon>
        <taxon>Viridiplantae</taxon>
        <taxon>Streptophyta</taxon>
        <taxon>Embryophyta</taxon>
        <taxon>Tracheophyta</taxon>
        <taxon>Spermatophyta</taxon>
        <taxon>Magnoliopsida</taxon>
        <taxon>eudicotyledons</taxon>
        <taxon>Gunneridae</taxon>
        <taxon>Pentapetalae</taxon>
        <taxon>rosids</taxon>
        <taxon>fabids</taxon>
        <taxon>Fabales</taxon>
        <taxon>Fabaceae</taxon>
        <taxon>Papilionoideae</taxon>
        <taxon>50 kb inversion clade</taxon>
        <taxon>genistoids sensu lato</taxon>
        <taxon>core genistoids</taxon>
        <taxon>Crotalarieae</taxon>
        <taxon>Crotalaria</taxon>
    </lineage>
</organism>
<feature type="domain" description="NB-ARC" evidence="4">
    <location>
        <begin position="135"/>
        <end position="305"/>
    </location>
</feature>
<evidence type="ECO:0000313" key="7">
    <source>
        <dbReference type="EMBL" id="KAK7258399.1"/>
    </source>
</evidence>
<gene>
    <name evidence="7" type="ORF">RIF29_23973</name>
</gene>
<dbReference type="AlphaFoldDB" id="A0AAN9HYG3"/>
<dbReference type="InterPro" id="IPR058922">
    <property type="entry name" value="WHD_DRP"/>
</dbReference>
<dbReference type="Gene3D" id="3.80.10.10">
    <property type="entry name" value="Ribonuclease Inhibitor"/>
    <property type="match status" value="1"/>
</dbReference>
<proteinExistence type="predicted"/>
<dbReference type="Pfam" id="PF00931">
    <property type="entry name" value="NB-ARC"/>
    <property type="match status" value="1"/>
</dbReference>
<dbReference type="SUPFAM" id="SSF52058">
    <property type="entry name" value="L domain-like"/>
    <property type="match status" value="1"/>
</dbReference>
<feature type="domain" description="Disease resistance R13L4/SHOC-2-like LRR" evidence="6">
    <location>
        <begin position="537"/>
        <end position="879"/>
    </location>
</feature>
<dbReference type="FunFam" id="3.40.50.300:FF:001091">
    <property type="entry name" value="Probable disease resistance protein At1g61300"/>
    <property type="match status" value="1"/>
</dbReference>
<evidence type="ECO:0000256" key="1">
    <source>
        <dbReference type="ARBA" id="ARBA00022737"/>
    </source>
</evidence>
<dbReference type="EMBL" id="JAYWIO010000005">
    <property type="protein sequence ID" value="KAK7258399.1"/>
    <property type="molecule type" value="Genomic_DNA"/>
</dbReference>
<dbReference type="InterPro" id="IPR036388">
    <property type="entry name" value="WH-like_DNA-bd_sf"/>
</dbReference>
<evidence type="ECO:0000259" key="6">
    <source>
        <dbReference type="Pfam" id="PF23598"/>
    </source>
</evidence>
<dbReference type="Pfam" id="PF23598">
    <property type="entry name" value="LRR_14"/>
    <property type="match status" value="1"/>
</dbReference>
<comment type="caution">
    <text evidence="7">The sequence shown here is derived from an EMBL/GenBank/DDBJ whole genome shotgun (WGS) entry which is preliminary data.</text>
</comment>
<name>A0AAN9HYG3_CROPI</name>
<dbReference type="InterPro" id="IPR002182">
    <property type="entry name" value="NB-ARC"/>
</dbReference>
<dbReference type="PRINTS" id="PR00364">
    <property type="entry name" value="DISEASERSIST"/>
</dbReference>
<dbReference type="GO" id="GO:0043531">
    <property type="term" value="F:ADP binding"/>
    <property type="evidence" value="ECO:0007669"/>
    <property type="project" value="InterPro"/>
</dbReference>
<dbReference type="InterPro" id="IPR027417">
    <property type="entry name" value="P-loop_NTPase"/>
</dbReference>
<dbReference type="Gene3D" id="1.10.8.430">
    <property type="entry name" value="Helical domain of apoptotic protease-activating factors"/>
    <property type="match status" value="1"/>
</dbReference>
<dbReference type="Gene3D" id="1.20.5.4130">
    <property type="match status" value="1"/>
</dbReference>
<keyword evidence="8" id="KW-1185">Reference proteome</keyword>
<dbReference type="PANTHER" id="PTHR23155:SF1052">
    <property type="entry name" value="DISEASE RESISTANCE PROTEIN RPM1"/>
    <property type="match status" value="1"/>
</dbReference>
<sequence>MDAAATEQLDNGVKTKLKKLREAALRIEDVNEDYMISEQRQQTRDDTRCAAIPCLIVDFIKSTFLRLRISYEIQDINSTILEIKEKKSGLQSQSSFEHGSSSGSKNVPPQQQHALRRNALYVEEDEVVGFEAPRAELMGWLKEDRINRTVIGVVGMGGQGKTTLAKTIFDKVGGDFDCYAWITVSQTYTVEGLLRAMLEKFFKEIKEELDKISELDLDSLIQKVRDYLQQKRYVIFFDDVWNKDFWSQIRSAVRDDKKGSRIVITTRDADVANMCKESFVHILNLNPLSQQQSLELFFKKAFRNEPGGLCPSRFEEISSKIVEKCEGLPLAIVAVGSLLASKEKNLNEWQKICQTLVSMLEKNPKSTGITNILGLSYDFLSHDLKSCFLYFGIYPEDHEVESKRLIRQWIAEGFVKPKSHENLEEVAKEYLNELVNRSLVQVSSFTIDGKPKRCRVHDLLHEMILTKIKDFSFCHFIGNGEDDSSMLNGEIRRLQIAGEEIPRLQIASGMIQRCLQIASNSIDHSNVKTVEGSFIQSLYVFREELSEDFVKMILTKCKRLKVIDFQDMEISNYKLECLGDLIHLRYLSFKNTQLQDLPMSIGNLHNLETLDLRGTYIKQLPTEIKKVRKLRHLLHHRGLELMEGMGSFEFLQTLYMVKVGDHGDELIKELEKLTQLRSLGIFLLPSYKKNVSALCSSINNMQLLHLEKLFIDATKTKESIDFGSISLTPMLQKLILGGKLERFQEWILKCRNIVKLTLANSSLTEDPLKQLKCLPNLLFLRLADAYEGQRLHFENDGGFQKLKKLELYDLWILNSIYIDEGALPSLKELKLFEIPNLKVVPFGIHHLAKLEVFDAMYMSSEFNKSVQETAWIHNNVARVHIPYLSLMFNSRFRKFRALVAGKKSRS</sequence>
<feature type="domain" description="Disease resistance protein winged helix" evidence="5">
    <location>
        <begin position="393"/>
        <end position="464"/>
    </location>
</feature>
<evidence type="ECO:0000256" key="3">
    <source>
        <dbReference type="SAM" id="MobiDB-lite"/>
    </source>
</evidence>
<dbReference type="Proteomes" id="UP001372338">
    <property type="component" value="Unassembled WGS sequence"/>
</dbReference>
<dbReference type="FunFam" id="1.10.10.10:FF:000322">
    <property type="entry name" value="Probable disease resistance protein At1g63360"/>
    <property type="match status" value="1"/>
</dbReference>
<keyword evidence="1" id="KW-0677">Repeat</keyword>
<dbReference type="PANTHER" id="PTHR23155">
    <property type="entry name" value="DISEASE RESISTANCE PROTEIN RP"/>
    <property type="match status" value="1"/>
</dbReference>
<dbReference type="SUPFAM" id="SSF52540">
    <property type="entry name" value="P-loop containing nucleoside triphosphate hydrolases"/>
    <property type="match status" value="1"/>
</dbReference>
<dbReference type="Gene3D" id="3.40.50.300">
    <property type="entry name" value="P-loop containing nucleotide triphosphate hydrolases"/>
    <property type="match status" value="1"/>
</dbReference>
<dbReference type="InterPro" id="IPR042197">
    <property type="entry name" value="Apaf_helical"/>
</dbReference>
<evidence type="ECO:0000259" key="5">
    <source>
        <dbReference type="Pfam" id="PF23559"/>
    </source>
</evidence>
<dbReference type="GO" id="GO:0098542">
    <property type="term" value="P:defense response to other organism"/>
    <property type="evidence" value="ECO:0007669"/>
    <property type="project" value="TreeGrafter"/>
</dbReference>